<dbReference type="InterPro" id="IPR011047">
    <property type="entry name" value="Quinoprotein_ADH-like_sf"/>
</dbReference>
<accession>A0ABP9HDP8</accession>
<dbReference type="SMART" id="SM00421">
    <property type="entry name" value="HTH_LUXR"/>
    <property type="match status" value="1"/>
</dbReference>
<dbReference type="Pfam" id="PF07495">
    <property type="entry name" value="Y_Y_Y"/>
    <property type="match status" value="1"/>
</dbReference>
<name>A0ABP9HDP8_9FLAO</name>
<dbReference type="SUPFAM" id="SSF50998">
    <property type="entry name" value="Quinoprotein alcohol dehydrogenase-like"/>
    <property type="match status" value="1"/>
</dbReference>
<dbReference type="Proteomes" id="UP001501692">
    <property type="component" value="Unassembled WGS sequence"/>
</dbReference>
<dbReference type="InterPro" id="IPR015943">
    <property type="entry name" value="WD40/YVTN_repeat-like_dom_sf"/>
</dbReference>
<feature type="transmembrane region" description="Helical" evidence="1">
    <location>
        <begin position="721"/>
        <end position="746"/>
    </location>
</feature>
<dbReference type="EMBL" id="BAABJK010000004">
    <property type="protein sequence ID" value="GAA4968445.1"/>
    <property type="molecule type" value="Genomic_DNA"/>
</dbReference>
<keyword evidence="1" id="KW-0812">Transmembrane</keyword>
<dbReference type="Pfam" id="PF07494">
    <property type="entry name" value="Reg_prop"/>
    <property type="match status" value="1"/>
</dbReference>
<dbReference type="Gene3D" id="2.60.40.10">
    <property type="entry name" value="Immunoglobulins"/>
    <property type="match status" value="1"/>
</dbReference>
<evidence type="ECO:0000256" key="1">
    <source>
        <dbReference type="SAM" id="Phobius"/>
    </source>
</evidence>
<dbReference type="InterPro" id="IPR016032">
    <property type="entry name" value="Sig_transdc_resp-reg_C-effctor"/>
</dbReference>
<keyword evidence="1" id="KW-1133">Transmembrane helix</keyword>
<keyword evidence="1" id="KW-0472">Membrane</keyword>
<organism evidence="3 4">
    <name type="scientific">Algibacter aquimarinus</name>
    <dbReference type="NCBI Taxonomy" id="1136748"/>
    <lineage>
        <taxon>Bacteria</taxon>
        <taxon>Pseudomonadati</taxon>
        <taxon>Bacteroidota</taxon>
        <taxon>Flavobacteriia</taxon>
        <taxon>Flavobacteriales</taxon>
        <taxon>Flavobacteriaceae</taxon>
        <taxon>Algibacter</taxon>
    </lineage>
</organism>
<dbReference type="InterPro" id="IPR036388">
    <property type="entry name" value="WH-like_DNA-bd_sf"/>
</dbReference>
<dbReference type="InterPro" id="IPR011123">
    <property type="entry name" value="Y_Y_Y"/>
</dbReference>
<dbReference type="InterPro" id="IPR000792">
    <property type="entry name" value="Tscrpt_reg_LuxR_C"/>
</dbReference>
<evidence type="ECO:0000313" key="4">
    <source>
        <dbReference type="Proteomes" id="UP001501692"/>
    </source>
</evidence>
<reference evidence="4" key="1">
    <citation type="journal article" date="2019" name="Int. J. Syst. Evol. Microbiol.">
        <title>The Global Catalogue of Microorganisms (GCM) 10K type strain sequencing project: providing services to taxonomists for standard genome sequencing and annotation.</title>
        <authorList>
            <consortium name="The Broad Institute Genomics Platform"/>
            <consortium name="The Broad Institute Genome Sequencing Center for Infectious Disease"/>
            <person name="Wu L."/>
            <person name="Ma J."/>
        </authorList>
    </citation>
    <scope>NUCLEOTIDE SEQUENCE [LARGE SCALE GENOMIC DNA]</scope>
    <source>
        <strain evidence="4">JCM 18287</strain>
    </source>
</reference>
<dbReference type="Gene3D" id="1.10.10.10">
    <property type="entry name" value="Winged helix-like DNA-binding domain superfamily/Winged helix DNA-binding domain"/>
    <property type="match status" value="1"/>
</dbReference>
<dbReference type="SUPFAM" id="SSF46894">
    <property type="entry name" value="C-terminal effector domain of the bipartite response regulators"/>
    <property type="match status" value="1"/>
</dbReference>
<keyword evidence="4" id="KW-1185">Reference proteome</keyword>
<comment type="caution">
    <text evidence="3">The sequence shown here is derived from an EMBL/GenBank/DDBJ whole genome shotgun (WGS) entry which is preliminary data.</text>
</comment>
<protein>
    <submittedName>
        <fullName evidence="3">Triple tyrosine motif-containing protein</fullName>
    </submittedName>
</protein>
<evidence type="ECO:0000313" key="3">
    <source>
        <dbReference type="EMBL" id="GAA4968445.1"/>
    </source>
</evidence>
<gene>
    <name evidence="3" type="ORF">GCM10023315_17550</name>
</gene>
<feature type="domain" description="HTH luxR-type" evidence="2">
    <location>
        <begin position="864"/>
        <end position="921"/>
    </location>
</feature>
<proteinExistence type="predicted"/>
<evidence type="ECO:0000259" key="2">
    <source>
        <dbReference type="SMART" id="SM00421"/>
    </source>
</evidence>
<dbReference type="Gene3D" id="2.130.10.10">
    <property type="entry name" value="YVTN repeat-like/Quinoprotein amine dehydrogenase"/>
    <property type="match status" value="2"/>
</dbReference>
<sequence>MFTSTLSAQEFPPIDVYPPDVYGADNQNWSISQSKDKYIYVANNKGLLEFNGEEWQLYDSPSGKMRSVNVIDSLIYTGSYREFGYWKKNKFGILDYTSLSNNLEIEFLEDEEFWSIIKIEEFILFQSLKRIYVFNKTDNSYSVIDSNTQIHKIFKVNESIYFQKLKDGIYKIENGRSELVSNHEIIRKNKLVNIFPYNDELLIETEDNGFYRFDDVGISAWNVPANELLSDLSVYRSLQLRDDSFVIGTRSNGVIKVSYDGTIDFSIDFSKGLSNNSIHYIFEDSENNIWLALENGINCLNTNSPFQIYNDKKGKLGTIYASVLFDDYLYLGTNQGLFCKQLNQEDETEFKFIKGTGGPVRSLHVFDDTVFCGHDIGTLIIEKDKLANNIETLGTWSIIPINKEQTQLLQGHYNGLSVIEKTDNEWKVRNKIKGFDISSKFFEIHDNNHVFVSHEYKGVFKIKLNNDFTEAVEVVKDSSIEKGLHSSIVKYRDNIYYSYNKGVFKYDPSNNRFIKDTLLSKLLKKEEYTSGKLISDVSNNILWGVTKKDLNYLTPGKLSNVPKINKVPFSKALPRGLTGYENISHLRNQEYLIGTSTGYIVVDLDKVQDKLYNIEINTITNGNLDHDILNSIDKTVSGEFKNKQSTLQFNYSVAEFDKYLDTEYQYQLEGISSQWTNWSSRPYALFENLPHGNYTFNVRARVGNIMSKNTASYSFSVARPWYFSNTMIISYILIVLLFSLFMHNIYKRYYKKQREKLMEKTLRELELKELENKQQLMRFNNEKLRQDIENKNRELGISTMSLIKKNEFLNSIKKELQNSPDSKNLKSVIKIIDRNLNNTDDWHLFEEAFNNADKDFLKKIKSEHPSLTSNDLRLCAYLRLNLSSKEIAPLLNISPRSVEVKRYRLRKKMNLKHESSLSDYILEM</sequence>
<dbReference type="Pfam" id="PF00196">
    <property type="entry name" value="GerE"/>
    <property type="match status" value="1"/>
</dbReference>
<dbReference type="InterPro" id="IPR011110">
    <property type="entry name" value="Reg_prop"/>
</dbReference>
<dbReference type="InterPro" id="IPR013783">
    <property type="entry name" value="Ig-like_fold"/>
</dbReference>